<dbReference type="EMBL" id="SIHO01000001">
    <property type="protein sequence ID" value="TFU06099.1"/>
    <property type="molecule type" value="Genomic_DNA"/>
</dbReference>
<evidence type="ECO:0000313" key="3">
    <source>
        <dbReference type="EMBL" id="TFU06099.1"/>
    </source>
</evidence>
<dbReference type="SUPFAM" id="SSF53697">
    <property type="entry name" value="SIS domain"/>
    <property type="match status" value="1"/>
</dbReference>
<comment type="caution">
    <text evidence="3">The sequence shown here is derived from an EMBL/GenBank/DDBJ whole genome shotgun (WGS) entry which is preliminary data.</text>
</comment>
<dbReference type="Pfam" id="PF01380">
    <property type="entry name" value="SIS"/>
    <property type="match status" value="1"/>
</dbReference>
<gene>
    <name evidence="3" type="ORF">EUV02_03545</name>
</gene>
<name>A0A4Y9ESC0_9SPHN</name>
<dbReference type="AlphaFoldDB" id="A0A4Y9ESC0"/>
<dbReference type="GO" id="GO:0003677">
    <property type="term" value="F:DNA binding"/>
    <property type="evidence" value="ECO:0007669"/>
    <property type="project" value="InterPro"/>
</dbReference>
<dbReference type="InterPro" id="IPR046348">
    <property type="entry name" value="SIS_dom_sf"/>
</dbReference>
<dbReference type="SUPFAM" id="SSF46689">
    <property type="entry name" value="Homeodomain-like"/>
    <property type="match status" value="1"/>
</dbReference>
<dbReference type="GO" id="GO:0003700">
    <property type="term" value="F:DNA-binding transcription factor activity"/>
    <property type="evidence" value="ECO:0007669"/>
    <property type="project" value="InterPro"/>
</dbReference>
<dbReference type="InterPro" id="IPR036388">
    <property type="entry name" value="WH-like_DNA-bd_sf"/>
</dbReference>
<dbReference type="Proteomes" id="UP000297737">
    <property type="component" value="Unassembled WGS sequence"/>
</dbReference>
<proteinExistence type="predicted"/>
<accession>A0A4Y9ESC0</accession>
<dbReference type="PROSITE" id="PS51071">
    <property type="entry name" value="HTH_RPIR"/>
    <property type="match status" value="1"/>
</dbReference>
<evidence type="ECO:0000313" key="4">
    <source>
        <dbReference type="Proteomes" id="UP000297737"/>
    </source>
</evidence>
<dbReference type="PANTHER" id="PTHR30514:SF18">
    <property type="entry name" value="RPIR-FAMILY TRANSCRIPTIONAL REGULATOR"/>
    <property type="match status" value="1"/>
</dbReference>
<dbReference type="OrthoDB" id="8582409at2"/>
<organism evidence="3 4">
    <name type="scientific">Glacieibacterium arshaanense</name>
    <dbReference type="NCBI Taxonomy" id="2511025"/>
    <lineage>
        <taxon>Bacteria</taxon>
        <taxon>Pseudomonadati</taxon>
        <taxon>Pseudomonadota</taxon>
        <taxon>Alphaproteobacteria</taxon>
        <taxon>Sphingomonadales</taxon>
        <taxon>Sphingosinicellaceae</taxon>
        <taxon>Glacieibacterium</taxon>
    </lineage>
</organism>
<dbReference type="GO" id="GO:0097367">
    <property type="term" value="F:carbohydrate derivative binding"/>
    <property type="evidence" value="ECO:0007669"/>
    <property type="project" value="InterPro"/>
</dbReference>
<keyword evidence="4" id="KW-1185">Reference proteome</keyword>
<sequence length="299" mass="32499">MTNRVELLLRDRYDSFTMSERMIANFLLENMSGVPFETAASIGARVGVSAMTVGRFLKSLGYHRLSALKQDLRDGLGDAPWLLASASGAGLDERLRAETAAIAEVYRLATTPEWQAVATLLAGANRVFIAGFQSERGLAMGLSSQLGYVRPGVRLVDTAAGTFAEVTSEAQDNDVVVLIDVRRYSQHLRKLAEHATGRGVPVVIVTDPYCPWARDVAPHVLTAEVSFGHFWDMNSALGSMLNLLVDDVVRLIGEPQVHARLARLSAAYEDFIGFQGRGGTTMPARSPGGRARTKPARKR</sequence>
<dbReference type="InterPro" id="IPR009057">
    <property type="entry name" value="Homeodomain-like_sf"/>
</dbReference>
<dbReference type="GO" id="GO:1901135">
    <property type="term" value="P:carbohydrate derivative metabolic process"/>
    <property type="evidence" value="ECO:0007669"/>
    <property type="project" value="InterPro"/>
</dbReference>
<dbReference type="Gene3D" id="3.40.50.10490">
    <property type="entry name" value="Glucose-6-phosphate isomerase like protein, domain 1"/>
    <property type="match status" value="1"/>
</dbReference>
<dbReference type="Pfam" id="PF01418">
    <property type="entry name" value="HTH_6"/>
    <property type="match status" value="1"/>
</dbReference>
<dbReference type="InterPro" id="IPR000281">
    <property type="entry name" value="HTH_RpiR"/>
</dbReference>
<dbReference type="InterPro" id="IPR001347">
    <property type="entry name" value="SIS_dom"/>
</dbReference>
<evidence type="ECO:0000259" key="2">
    <source>
        <dbReference type="PROSITE" id="PS51071"/>
    </source>
</evidence>
<protein>
    <submittedName>
        <fullName evidence="3">MurR/RpiR family transcriptional regulator</fullName>
    </submittedName>
</protein>
<dbReference type="RefSeq" id="WP_135244823.1">
    <property type="nucleotide sequence ID" value="NZ_SIHO01000001.1"/>
</dbReference>
<dbReference type="InterPro" id="IPR047640">
    <property type="entry name" value="RpiR-like"/>
</dbReference>
<feature type="domain" description="HTH rpiR-type" evidence="2">
    <location>
        <begin position="3"/>
        <end position="79"/>
    </location>
</feature>
<reference evidence="3 4" key="1">
    <citation type="submission" date="2019-02" db="EMBL/GenBank/DDBJ databases">
        <title>Polymorphobacter sp. isolated from the lake at the Tibet of China.</title>
        <authorList>
            <person name="Li A."/>
        </authorList>
    </citation>
    <scope>NUCLEOTIDE SEQUENCE [LARGE SCALE GENOMIC DNA]</scope>
    <source>
        <strain evidence="3 4">DJ1R-1</strain>
    </source>
</reference>
<dbReference type="Gene3D" id="1.10.10.10">
    <property type="entry name" value="Winged helix-like DNA-binding domain superfamily/Winged helix DNA-binding domain"/>
    <property type="match status" value="1"/>
</dbReference>
<evidence type="ECO:0000256" key="1">
    <source>
        <dbReference type="SAM" id="MobiDB-lite"/>
    </source>
</evidence>
<dbReference type="PANTHER" id="PTHR30514">
    <property type="entry name" value="GLUCOKINASE"/>
    <property type="match status" value="1"/>
</dbReference>
<feature type="region of interest" description="Disordered" evidence="1">
    <location>
        <begin position="278"/>
        <end position="299"/>
    </location>
</feature>